<evidence type="ECO:0008006" key="3">
    <source>
        <dbReference type="Google" id="ProtNLM"/>
    </source>
</evidence>
<evidence type="ECO:0000313" key="1">
    <source>
        <dbReference type="EMBL" id="BBO68788.1"/>
    </source>
</evidence>
<proteinExistence type="predicted"/>
<dbReference type="OrthoDB" id="32974at2"/>
<protein>
    <recommendedName>
        <fullName evidence="3">PIN domain-containing protein</fullName>
    </recommendedName>
</protein>
<keyword evidence="2" id="KW-1185">Reference proteome</keyword>
<dbReference type="AlphaFoldDB" id="A0A5K7YIM9"/>
<reference evidence="1 2" key="1">
    <citation type="submission" date="2019-11" db="EMBL/GenBank/DDBJ databases">
        <title>Comparative genomics of hydrocarbon-degrading Desulfosarcina strains.</title>
        <authorList>
            <person name="Watanabe M."/>
            <person name="Kojima H."/>
            <person name="Fukui M."/>
        </authorList>
    </citation>
    <scope>NUCLEOTIDE SEQUENCE [LARGE SCALE GENOMIC DNA]</scope>
    <source>
        <strain evidence="1 2">PL12</strain>
    </source>
</reference>
<dbReference type="EMBL" id="AP021874">
    <property type="protein sequence ID" value="BBO68788.1"/>
    <property type="molecule type" value="Genomic_DNA"/>
</dbReference>
<gene>
    <name evidence="1" type="ORF">DSCA_27180</name>
</gene>
<evidence type="ECO:0000313" key="2">
    <source>
        <dbReference type="Proteomes" id="UP000427906"/>
    </source>
</evidence>
<dbReference type="RefSeq" id="WP_155316904.1">
    <property type="nucleotide sequence ID" value="NZ_AP021874.1"/>
</dbReference>
<name>A0A5K7YIM9_9BACT</name>
<dbReference type="KEGG" id="dalk:DSCA_27180"/>
<organism evidence="1 2">
    <name type="scientific">Desulfosarcina alkanivorans</name>
    <dbReference type="NCBI Taxonomy" id="571177"/>
    <lineage>
        <taxon>Bacteria</taxon>
        <taxon>Pseudomonadati</taxon>
        <taxon>Thermodesulfobacteriota</taxon>
        <taxon>Desulfobacteria</taxon>
        <taxon>Desulfobacterales</taxon>
        <taxon>Desulfosarcinaceae</taxon>
        <taxon>Desulfosarcina</taxon>
    </lineage>
</organism>
<sequence>MVALDANAIVRVLIEDDVGQAQTHQAEKLFSFDRKLQTRFPFFESEPYLFGRQRLFG</sequence>
<accession>A0A5K7YIM9</accession>
<dbReference type="Proteomes" id="UP000427906">
    <property type="component" value="Chromosome"/>
</dbReference>